<accession>A0A0B7K186</accession>
<reference evidence="1" key="1">
    <citation type="submission" date="2015-01" db="EMBL/GenBank/DDBJ databases">
        <authorList>
            <person name="Durling Mikael"/>
        </authorList>
    </citation>
    <scope>NUCLEOTIDE SEQUENCE</scope>
</reference>
<name>A0A0B7K186_BIOOC</name>
<proteinExistence type="predicted"/>
<organism evidence="1">
    <name type="scientific">Bionectria ochroleuca</name>
    <name type="common">Gliocladium roseum</name>
    <dbReference type="NCBI Taxonomy" id="29856"/>
    <lineage>
        <taxon>Eukaryota</taxon>
        <taxon>Fungi</taxon>
        <taxon>Dikarya</taxon>
        <taxon>Ascomycota</taxon>
        <taxon>Pezizomycotina</taxon>
        <taxon>Sordariomycetes</taxon>
        <taxon>Hypocreomycetidae</taxon>
        <taxon>Hypocreales</taxon>
        <taxon>Bionectriaceae</taxon>
        <taxon>Clonostachys</taxon>
    </lineage>
</organism>
<gene>
    <name evidence="1" type="ORF">BN869_000004533_1</name>
</gene>
<sequence>MLPSTYLRLSNAELRPSLDSVHILIANISIRIGWHLQWPTPRKPQSALPLGNRRLRKLAKIGDRRKRNMRQNHHETGSRAQGIFRRVIPSMYQRSGATVRAPLRCVKSESSNQAQSCLSRNSHSLVCVEKSDFSIGRSGKTFVGRARLFKHYKKLQKHIWYISSKMQISAPYTPKE</sequence>
<protein>
    <submittedName>
        <fullName evidence="1">Uncharacterized protein</fullName>
    </submittedName>
</protein>
<dbReference type="AlphaFoldDB" id="A0A0B7K186"/>
<dbReference type="EMBL" id="CDPU01000010">
    <property type="protein sequence ID" value="CEO48476.1"/>
    <property type="molecule type" value="Genomic_DNA"/>
</dbReference>
<evidence type="ECO:0000313" key="1">
    <source>
        <dbReference type="EMBL" id="CEO48476.1"/>
    </source>
</evidence>